<reference evidence="2" key="1">
    <citation type="submission" date="2019-12" db="EMBL/GenBank/DDBJ databases">
        <title>Genome sequencing and annotation of Brassica cretica.</title>
        <authorList>
            <person name="Studholme D.J."/>
            <person name="Sarris P.F."/>
        </authorList>
    </citation>
    <scope>NUCLEOTIDE SEQUENCE</scope>
    <source>
        <strain evidence="2">PFS-001/15</strain>
        <tissue evidence="2">Leaf</tissue>
    </source>
</reference>
<sequence length="76" mass="8350">MDPCCWMCISLNKNSGWRWIAMGFDLLDVYHSQGKSMDGMEVKNRHKLGGPGSTPGSRTAPNYGNLYLDGLISVLG</sequence>
<dbReference type="AlphaFoldDB" id="A0A8S9GZ33"/>
<dbReference type="EMBL" id="QGKW02001988">
    <property type="protein sequence ID" value="KAF2550210.1"/>
    <property type="molecule type" value="Genomic_DNA"/>
</dbReference>
<feature type="region of interest" description="Disordered" evidence="1">
    <location>
        <begin position="41"/>
        <end position="61"/>
    </location>
</feature>
<organism evidence="2 3">
    <name type="scientific">Brassica cretica</name>
    <name type="common">Mustard</name>
    <dbReference type="NCBI Taxonomy" id="69181"/>
    <lineage>
        <taxon>Eukaryota</taxon>
        <taxon>Viridiplantae</taxon>
        <taxon>Streptophyta</taxon>
        <taxon>Embryophyta</taxon>
        <taxon>Tracheophyta</taxon>
        <taxon>Spermatophyta</taxon>
        <taxon>Magnoliopsida</taxon>
        <taxon>eudicotyledons</taxon>
        <taxon>Gunneridae</taxon>
        <taxon>Pentapetalae</taxon>
        <taxon>rosids</taxon>
        <taxon>malvids</taxon>
        <taxon>Brassicales</taxon>
        <taxon>Brassicaceae</taxon>
        <taxon>Brassiceae</taxon>
        <taxon>Brassica</taxon>
    </lineage>
</organism>
<dbReference type="Proteomes" id="UP000712281">
    <property type="component" value="Unassembled WGS sequence"/>
</dbReference>
<comment type="caution">
    <text evidence="2">The sequence shown here is derived from an EMBL/GenBank/DDBJ whole genome shotgun (WGS) entry which is preliminary data.</text>
</comment>
<proteinExistence type="predicted"/>
<gene>
    <name evidence="2" type="ORF">F2Q68_00033362</name>
</gene>
<evidence type="ECO:0000313" key="2">
    <source>
        <dbReference type="EMBL" id="KAF2550210.1"/>
    </source>
</evidence>
<accession>A0A8S9GZ33</accession>
<name>A0A8S9GZ33_BRACR</name>
<protein>
    <submittedName>
        <fullName evidence="2">Uncharacterized protein</fullName>
    </submittedName>
</protein>
<evidence type="ECO:0000256" key="1">
    <source>
        <dbReference type="SAM" id="MobiDB-lite"/>
    </source>
</evidence>
<evidence type="ECO:0000313" key="3">
    <source>
        <dbReference type="Proteomes" id="UP000712281"/>
    </source>
</evidence>